<dbReference type="InterPro" id="IPR001138">
    <property type="entry name" value="Zn2Cys6_DnaBD"/>
</dbReference>
<dbReference type="GeneID" id="2904996"/>
<feature type="domain" description="Zn(2)-C6 fungal-type" evidence="4">
    <location>
        <begin position="39"/>
        <end position="75"/>
    </location>
</feature>
<feature type="compositionally biased region" description="Polar residues" evidence="3">
    <location>
        <begin position="100"/>
        <end position="111"/>
    </location>
</feature>
<dbReference type="PROSITE" id="PS00463">
    <property type="entry name" value="ZN2_CY6_FUNGAL_1"/>
    <property type="match status" value="1"/>
</dbReference>
<evidence type="ECO:0000313" key="5">
    <source>
        <dbReference type="EMBL" id="CAG90570.2"/>
    </source>
</evidence>
<gene>
    <name evidence="5" type="ordered locus">DEHA2G12628g</name>
</gene>
<dbReference type="STRING" id="284592.Q6BI87"/>
<evidence type="ECO:0000256" key="1">
    <source>
        <dbReference type="ARBA" id="ARBA00022723"/>
    </source>
</evidence>
<dbReference type="EMBL" id="CR382139">
    <property type="protein sequence ID" value="CAG90570.2"/>
    <property type="molecule type" value="Genomic_DNA"/>
</dbReference>
<feature type="region of interest" description="Disordered" evidence="3">
    <location>
        <begin position="873"/>
        <end position="898"/>
    </location>
</feature>
<evidence type="ECO:0000256" key="2">
    <source>
        <dbReference type="ARBA" id="ARBA00023242"/>
    </source>
</evidence>
<dbReference type="SUPFAM" id="SSF57701">
    <property type="entry name" value="Zn2/Cys6 DNA-binding domain"/>
    <property type="match status" value="1"/>
</dbReference>
<name>Q6BI87_DEBHA</name>
<dbReference type="PANTHER" id="PTHR31644">
    <property type="entry name" value="TRANSCRIPTIONAL ACTIVATOR ARO80-RELATED"/>
    <property type="match status" value="1"/>
</dbReference>
<feature type="region of interest" description="Disordered" evidence="3">
    <location>
        <begin position="193"/>
        <end position="234"/>
    </location>
</feature>
<dbReference type="CDD" id="cd00067">
    <property type="entry name" value="GAL4"/>
    <property type="match status" value="1"/>
</dbReference>
<dbReference type="eggNOG" id="ENOG502QQTI">
    <property type="taxonomic scope" value="Eukaryota"/>
</dbReference>
<feature type="compositionally biased region" description="Polar residues" evidence="3">
    <location>
        <begin position="1"/>
        <end position="15"/>
    </location>
</feature>
<evidence type="ECO:0000256" key="3">
    <source>
        <dbReference type="SAM" id="MobiDB-lite"/>
    </source>
</evidence>
<dbReference type="OrthoDB" id="2262349at2759"/>
<keyword evidence="2" id="KW-0539">Nucleus</keyword>
<dbReference type="GO" id="GO:0005634">
    <property type="term" value="C:nucleus"/>
    <property type="evidence" value="ECO:0007669"/>
    <property type="project" value="EnsemblFungi"/>
</dbReference>
<dbReference type="GO" id="GO:0009074">
    <property type="term" value="P:aromatic amino acid family catabolic process"/>
    <property type="evidence" value="ECO:0007669"/>
    <property type="project" value="EnsemblFungi"/>
</dbReference>
<accession>Q6BI87</accession>
<feature type="compositionally biased region" description="Polar residues" evidence="3">
    <location>
        <begin position="223"/>
        <end position="234"/>
    </location>
</feature>
<dbReference type="GO" id="GO:0000981">
    <property type="term" value="F:DNA-binding transcription factor activity, RNA polymerase II-specific"/>
    <property type="evidence" value="ECO:0007669"/>
    <property type="project" value="EnsemblFungi"/>
</dbReference>
<dbReference type="InterPro" id="IPR052780">
    <property type="entry name" value="AAA_Catabolism_Regulators"/>
</dbReference>
<dbReference type="HOGENOM" id="CLU_005663_0_0_1"/>
<dbReference type="OMA" id="IWAEAST"/>
<dbReference type="GO" id="GO:0003677">
    <property type="term" value="F:DNA binding"/>
    <property type="evidence" value="ECO:0007669"/>
    <property type="project" value="InterPro"/>
</dbReference>
<dbReference type="RefSeq" id="XP_462084.2">
    <property type="nucleotide sequence ID" value="XM_462084.1"/>
</dbReference>
<evidence type="ECO:0000313" key="6">
    <source>
        <dbReference type="Proteomes" id="UP000000599"/>
    </source>
</evidence>
<feature type="compositionally biased region" description="Low complexity" evidence="3">
    <location>
        <begin position="199"/>
        <end position="217"/>
    </location>
</feature>
<dbReference type="SMART" id="SM00066">
    <property type="entry name" value="GAL4"/>
    <property type="match status" value="1"/>
</dbReference>
<dbReference type="PANTHER" id="PTHR31644:SF2">
    <property type="entry name" value="TRANSCRIPTIONAL ACTIVATOR ARO80-RELATED"/>
    <property type="match status" value="1"/>
</dbReference>
<dbReference type="InterPro" id="IPR007219">
    <property type="entry name" value="XnlR_reg_dom"/>
</dbReference>
<feature type="compositionally biased region" description="Low complexity" evidence="3">
    <location>
        <begin position="143"/>
        <end position="157"/>
    </location>
</feature>
<feature type="compositionally biased region" description="Polar residues" evidence="3">
    <location>
        <begin position="882"/>
        <end position="897"/>
    </location>
</feature>
<feature type="region of interest" description="Disordered" evidence="3">
    <location>
        <begin position="1"/>
        <end position="33"/>
    </location>
</feature>
<keyword evidence="6" id="KW-1185">Reference proteome</keyword>
<dbReference type="FunCoup" id="Q6BI87">
    <property type="interactions" value="366"/>
</dbReference>
<dbReference type="VEuPathDB" id="FungiDB:DEHA2G12628g"/>
<sequence>MDSQHQSPSEVNQMSPEDYRKYSRSESPSSKKYKRNYRACLNCRVRKVKCDLGSVDNPRDGKCARCLRERKDCVFVESRRGGATNVMNGRKRRSEGHNEYPTQYTHSNDASPSVPHISLPSVTSILNDDKKTGSSEEQKPVHNGQQSSNNSGSESNSHFSTMEGALVFLAKAAGTIAKADERDNIDARAKHEQIEARISNDNSVVNSDSSKNTNDNNFELAAPNNSSNHSIDSTKYASPTITSYTKPLDIGKTLSMPAESGYMVRPKGSNKLGNIEYIGGPNGILSEDEAETLIHLFFTTMHPYFPYIPKFLHSPTTLSGYPILLCAILTIASRHYTLDTHPNTSGVARNIEVHDRLWLYVQRLISQTVWAEASTRSIGTVFAFLLFTEWNPRAIHWRWSDYANKAEDISENSSAGASNEFGASLASGHDEPNLAGLGAMRRSYRMAWMLIGSAVRLAQDMGFMEISTRTFLATHIAEINSVMNISRRSMLGHSLSEIDIDDDEITEEQEQDEEENEYKFLNMNEEELQKIIKENVLKFTLNQRAKIELLQIMSLGHESLYGHKAQLGSLTQRQNLSILSIISPLLNNWSKKYKHLLVPSNQKILNNVSNLQQHLTNPESKLAKELADVIDKESFIFEFHYAKLYVFSLALSPSPKNMYDSDKKNKRKSGKFNLKLDEISRSAKYIEQAFNSANEMLSVAHRIHKLKMLRFMPVRWVTRIVRAVAFIVKCYLTITAHKKTADSDASINSFNDFDSTILSLSLISIEEITDSIQRAAITLRDCSPDELHLCTRYSNVLMYLCSEMKVNSKSNNDNDDEIHTKLKKHKASKSARNEEIDTPNGIANRPLHATSNEDYESMQNEQLPYYDNSLYFNKPTRKPDESQSANMTPNEDNNTPLQGLMGDSEVMDWFINNKNVGLDFVGPWTEMIEQQLNSNEQFNFGDTI</sequence>
<dbReference type="Proteomes" id="UP000000599">
    <property type="component" value="Chromosome G"/>
</dbReference>
<dbReference type="Pfam" id="PF00172">
    <property type="entry name" value="Zn_clus"/>
    <property type="match status" value="1"/>
</dbReference>
<keyword evidence="1" id="KW-0479">Metal-binding</keyword>
<dbReference type="Gene3D" id="4.10.240.10">
    <property type="entry name" value="Zn(2)-C6 fungal-type DNA-binding domain"/>
    <property type="match status" value="1"/>
</dbReference>
<dbReference type="InterPro" id="IPR036864">
    <property type="entry name" value="Zn2-C6_fun-type_DNA-bd_sf"/>
</dbReference>
<dbReference type="KEGG" id="dha:DEHA2G12628g"/>
<dbReference type="GO" id="GO:0045944">
    <property type="term" value="P:positive regulation of transcription by RNA polymerase II"/>
    <property type="evidence" value="ECO:0007669"/>
    <property type="project" value="EnsemblFungi"/>
</dbReference>
<feature type="compositionally biased region" description="Basic and acidic residues" evidence="3">
    <location>
        <begin position="127"/>
        <end position="140"/>
    </location>
</feature>
<dbReference type="GO" id="GO:0008270">
    <property type="term" value="F:zinc ion binding"/>
    <property type="evidence" value="ECO:0007669"/>
    <property type="project" value="InterPro"/>
</dbReference>
<dbReference type="PROSITE" id="PS50048">
    <property type="entry name" value="ZN2_CY6_FUNGAL_2"/>
    <property type="match status" value="1"/>
</dbReference>
<reference evidence="5 6" key="1">
    <citation type="journal article" date="2004" name="Nature">
        <title>Genome evolution in yeasts.</title>
        <authorList>
            <consortium name="Genolevures"/>
            <person name="Dujon B."/>
            <person name="Sherman D."/>
            <person name="Fischer G."/>
            <person name="Durrens P."/>
            <person name="Casaregola S."/>
            <person name="Lafontaine I."/>
            <person name="de Montigny J."/>
            <person name="Marck C."/>
            <person name="Neuveglise C."/>
            <person name="Talla E."/>
            <person name="Goffard N."/>
            <person name="Frangeul L."/>
            <person name="Aigle M."/>
            <person name="Anthouard V."/>
            <person name="Babour A."/>
            <person name="Barbe V."/>
            <person name="Barnay S."/>
            <person name="Blanchin S."/>
            <person name="Beckerich J.M."/>
            <person name="Beyne E."/>
            <person name="Bleykasten C."/>
            <person name="Boisrame A."/>
            <person name="Boyer J."/>
            <person name="Cattolico L."/>
            <person name="Confanioleri F."/>
            <person name="de Daruvar A."/>
            <person name="Despons L."/>
            <person name="Fabre E."/>
            <person name="Fairhead C."/>
            <person name="Ferry-Dumazet H."/>
            <person name="Groppi A."/>
            <person name="Hantraye F."/>
            <person name="Hennequin C."/>
            <person name="Jauniaux N."/>
            <person name="Joyet P."/>
            <person name="Kachouri R."/>
            <person name="Kerrest A."/>
            <person name="Koszul R."/>
            <person name="Lemaire M."/>
            <person name="Lesur I."/>
            <person name="Ma L."/>
            <person name="Muller H."/>
            <person name="Nicaud J.M."/>
            <person name="Nikolski M."/>
            <person name="Oztas S."/>
            <person name="Ozier-Kalogeropoulos O."/>
            <person name="Pellenz S."/>
            <person name="Potier S."/>
            <person name="Richard G.F."/>
            <person name="Straub M.L."/>
            <person name="Suleau A."/>
            <person name="Swennene D."/>
            <person name="Tekaia F."/>
            <person name="Wesolowski-Louvel M."/>
            <person name="Westhof E."/>
            <person name="Wirth B."/>
            <person name="Zeniou-Meyer M."/>
            <person name="Zivanovic I."/>
            <person name="Bolotin-Fukuhara M."/>
            <person name="Thierry A."/>
            <person name="Bouchier C."/>
            <person name="Caudron B."/>
            <person name="Scarpelli C."/>
            <person name="Gaillardin C."/>
            <person name="Weissenbach J."/>
            <person name="Wincker P."/>
            <person name="Souciet J.L."/>
        </authorList>
    </citation>
    <scope>NUCLEOTIDE SEQUENCE [LARGE SCALE GENOMIC DNA]</scope>
    <source>
        <strain evidence="6">ATCC 36239 / CBS 767 / BCRC 21394 / JCM 1990 / NBRC 0083 / IGC 2968</strain>
    </source>
</reference>
<dbReference type="CDD" id="cd12148">
    <property type="entry name" value="fungal_TF_MHR"/>
    <property type="match status" value="1"/>
</dbReference>
<dbReference type="AlphaFoldDB" id="Q6BI87"/>
<dbReference type="InParanoid" id="Q6BI87"/>
<proteinExistence type="predicted"/>
<protein>
    <submittedName>
        <fullName evidence="5">DEHA2G12628p</fullName>
    </submittedName>
</protein>
<dbReference type="GO" id="GO:0006351">
    <property type="term" value="P:DNA-templated transcription"/>
    <property type="evidence" value="ECO:0007669"/>
    <property type="project" value="InterPro"/>
</dbReference>
<organism evidence="5 6">
    <name type="scientific">Debaryomyces hansenii (strain ATCC 36239 / CBS 767 / BCRC 21394 / JCM 1990 / NBRC 0083 / IGC 2968)</name>
    <name type="common">Yeast</name>
    <name type="synonym">Torulaspora hansenii</name>
    <dbReference type="NCBI Taxonomy" id="284592"/>
    <lineage>
        <taxon>Eukaryota</taxon>
        <taxon>Fungi</taxon>
        <taxon>Dikarya</taxon>
        <taxon>Ascomycota</taxon>
        <taxon>Saccharomycotina</taxon>
        <taxon>Pichiomycetes</taxon>
        <taxon>Debaryomycetaceae</taxon>
        <taxon>Debaryomyces</taxon>
    </lineage>
</organism>
<feature type="region of interest" description="Disordered" evidence="3">
    <location>
        <begin position="822"/>
        <end position="848"/>
    </location>
</feature>
<evidence type="ECO:0000259" key="4">
    <source>
        <dbReference type="PROSITE" id="PS50048"/>
    </source>
</evidence>
<dbReference type="SMART" id="SM00906">
    <property type="entry name" value="Fungal_trans"/>
    <property type="match status" value="1"/>
</dbReference>
<feature type="region of interest" description="Disordered" evidence="3">
    <location>
        <begin position="84"/>
        <end position="158"/>
    </location>
</feature>